<dbReference type="InterPro" id="IPR001128">
    <property type="entry name" value="Cyt_P450"/>
</dbReference>
<evidence type="ECO:0000256" key="12">
    <source>
        <dbReference type="ARBA" id="ARBA00023136"/>
    </source>
</evidence>
<evidence type="ECO:0000256" key="4">
    <source>
        <dbReference type="ARBA" id="ARBA00010617"/>
    </source>
</evidence>
<evidence type="ECO:0000256" key="2">
    <source>
        <dbReference type="ARBA" id="ARBA00004174"/>
    </source>
</evidence>
<reference evidence="14" key="1">
    <citation type="submission" date="2020-11" db="EMBL/GenBank/DDBJ databases">
        <authorList>
            <person name="Tran Van P."/>
        </authorList>
    </citation>
    <scope>NUCLEOTIDE SEQUENCE</scope>
</reference>
<name>A0A7R9PSA1_TIMGE</name>
<dbReference type="GO" id="GO:0020037">
    <property type="term" value="F:heme binding"/>
    <property type="evidence" value="ECO:0007669"/>
    <property type="project" value="InterPro"/>
</dbReference>
<evidence type="ECO:0000256" key="9">
    <source>
        <dbReference type="ARBA" id="ARBA00023002"/>
    </source>
</evidence>
<organism evidence="14">
    <name type="scientific">Timema genevievae</name>
    <name type="common">Walking stick</name>
    <dbReference type="NCBI Taxonomy" id="629358"/>
    <lineage>
        <taxon>Eukaryota</taxon>
        <taxon>Metazoa</taxon>
        <taxon>Ecdysozoa</taxon>
        <taxon>Arthropoda</taxon>
        <taxon>Hexapoda</taxon>
        <taxon>Insecta</taxon>
        <taxon>Pterygota</taxon>
        <taxon>Neoptera</taxon>
        <taxon>Polyneoptera</taxon>
        <taxon>Phasmatodea</taxon>
        <taxon>Timematodea</taxon>
        <taxon>Timematoidea</taxon>
        <taxon>Timematidae</taxon>
        <taxon>Timema</taxon>
    </lineage>
</organism>
<dbReference type="Gene3D" id="1.10.630.10">
    <property type="entry name" value="Cytochrome P450"/>
    <property type="match status" value="1"/>
</dbReference>
<evidence type="ECO:0000256" key="5">
    <source>
        <dbReference type="ARBA" id="ARBA00022617"/>
    </source>
</evidence>
<accession>A0A7R9PSA1</accession>
<dbReference type="InterPro" id="IPR050196">
    <property type="entry name" value="Cytochrome_P450_Monoox"/>
</dbReference>
<keyword evidence="9" id="KW-0560">Oxidoreductase</keyword>
<evidence type="ECO:0000256" key="3">
    <source>
        <dbReference type="ARBA" id="ARBA00004406"/>
    </source>
</evidence>
<protein>
    <submittedName>
        <fullName evidence="14">Uncharacterized protein</fullName>
    </submittedName>
</protein>
<keyword evidence="10" id="KW-0408">Iron</keyword>
<evidence type="ECO:0000256" key="8">
    <source>
        <dbReference type="ARBA" id="ARBA00022848"/>
    </source>
</evidence>
<keyword evidence="8" id="KW-0492">Microsome</keyword>
<evidence type="ECO:0000256" key="7">
    <source>
        <dbReference type="ARBA" id="ARBA00022824"/>
    </source>
</evidence>
<evidence type="ECO:0000256" key="10">
    <source>
        <dbReference type="ARBA" id="ARBA00023004"/>
    </source>
</evidence>
<evidence type="ECO:0000256" key="11">
    <source>
        <dbReference type="ARBA" id="ARBA00023033"/>
    </source>
</evidence>
<dbReference type="AlphaFoldDB" id="A0A7R9PSA1"/>
<evidence type="ECO:0000256" key="1">
    <source>
        <dbReference type="ARBA" id="ARBA00001971"/>
    </source>
</evidence>
<dbReference type="EMBL" id="OE850853">
    <property type="protein sequence ID" value="CAD7614975.1"/>
    <property type="molecule type" value="Genomic_DNA"/>
</dbReference>
<keyword evidence="7" id="KW-0256">Endoplasmic reticulum</keyword>
<dbReference type="GO" id="GO:0005789">
    <property type="term" value="C:endoplasmic reticulum membrane"/>
    <property type="evidence" value="ECO:0007669"/>
    <property type="project" value="UniProtKB-SubCell"/>
</dbReference>
<keyword evidence="12" id="KW-0472">Membrane</keyword>
<evidence type="ECO:0000256" key="13">
    <source>
        <dbReference type="SAM" id="SignalP"/>
    </source>
</evidence>
<keyword evidence="11" id="KW-0503">Monooxygenase</keyword>
<feature type="signal peptide" evidence="13">
    <location>
        <begin position="1"/>
        <end position="19"/>
    </location>
</feature>
<evidence type="ECO:0000313" key="14">
    <source>
        <dbReference type="EMBL" id="CAD7614975.1"/>
    </source>
</evidence>
<keyword evidence="5" id="KW-0349">Heme</keyword>
<dbReference type="GO" id="GO:0005506">
    <property type="term" value="F:iron ion binding"/>
    <property type="evidence" value="ECO:0007669"/>
    <property type="project" value="InterPro"/>
</dbReference>
<comment type="subcellular location">
    <subcellularLocation>
        <location evidence="3">Endoplasmic reticulum membrane</location>
        <topology evidence="3">Peripheral membrane protein</topology>
    </subcellularLocation>
    <subcellularLocation>
        <location evidence="2">Microsome membrane</location>
        <topology evidence="2">Peripheral membrane protein</topology>
    </subcellularLocation>
</comment>
<dbReference type="GO" id="GO:0004497">
    <property type="term" value="F:monooxygenase activity"/>
    <property type="evidence" value="ECO:0007669"/>
    <property type="project" value="UniProtKB-KW"/>
</dbReference>
<keyword evidence="13" id="KW-0732">Signal</keyword>
<comment type="cofactor">
    <cofactor evidence="1">
        <name>heme</name>
        <dbReference type="ChEBI" id="CHEBI:30413"/>
    </cofactor>
</comment>
<evidence type="ECO:0000256" key="6">
    <source>
        <dbReference type="ARBA" id="ARBA00022723"/>
    </source>
</evidence>
<dbReference type="PANTHER" id="PTHR24291:SF189">
    <property type="entry name" value="CYTOCHROME P450 4C3-RELATED"/>
    <property type="match status" value="1"/>
</dbReference>
<dbReference type="InterPro" id="IPR036396">
    <property type="entry name" value="Cyt_P450_sf"/>
</dbReference>
<dbReference type="Pfam" id="PF00067">
    <property type="entry name" value="p450"/>
    <property type="match status" value="1"/>
</dbReference>
<sequence>MTLRFFVLSLSTVLRQVLTRHRHPYYLLSGLSVDRDQNLDLPVLRSLAHHETCALANCATEAEFLQAVFKIHKEYGSIFRLWLGGDLFVVLSNPKYIEVILGSNKLIDKGVIYKYLYDWLGSGLLTSTGKIDILAYFGGQMQRLAIYGPLTDLI</sequence>
<feature type="chain" id="PRO_5030755904" evidence="13">
    <location>
        <begin position="20"/>
        <end position="154"/>
    </location>
</feature>
<proteinExistence type="inferred from homology"/>
<dbReference type="SUPFAM" id="SSF48264">
    <property type="entry name" value="Cytochrome P450"/>
    <property type="match status" value="1"/>
</dbReference>
<gene>
    <name evidence="14" type="ORF">TGEB3V08_LOCUS11489</name>
</gene>
<dbReference type="GO" id="GO:0016705">
    <property type="term" value="F:oxidoreductase activity, acting on paired donors, with incorporation or reduction of molecular oxygen"/>
    <property type="evidence" value="ECO:0007669"/>
    <property type="project" value="InterPro"/>
</dbReference>
<comment type="similarity">
    <text evidence="4">Belongs to the cytochrome P450 family.</text>
</comment>
<keyword evidence="6" id="KW-0479">Metal-binding</keyword>
<dbReference type="PANTHER" id="PTHR24291">
    <property type="entry name" value="CYTOCHROME P450 FAMILY 4"/>
    <property type="match status" value="1"/>
</dbReference>